<dbReference type="PANTHER" id="PTHR32325">
    <property type="entry name" value="BETA-ELIMINATING LYASE-LIKE PROTEIN-RELATED"/>
    <property type="match status" value="1"/>
</dbReference>
<dbReference type="OrthoDB" id="19261at2759"/>
<dbReference type="Pfam" id="PF01212">
    <property type="entry name" value="Beta_elim_lyase"/>
    <property type="match status" value="1"/>
</dbReference>
<dbReference type="KEGG" id="aten:116294162"/>
<dbReference type="GO" id="GO:0016830">
    <property type="term" value="F:carbon-carbon lyase activity"/>
    <property type="evidence" value="ECO:0007669"/>
    <property type="project" value="InterPro"/>
</dbReference>
<sequence>MENGPRRSVFSFEPFRIKSVEKIKTTTREERLKYLKEAHYNLFMVQSEHVLIDLLTDSGTGAMSTEQWSAMMLGDEMYAGSSSYSKFEAVVKEIYGYRHVLPTHQGRAAERILFHCTLLPGDIVLNNSHFDTTRANVEAKEATALNLPSPEALDPNSDYPFKGDMDLKRLEELLSGDERERVRLVFLTITNNALGGFPVSMDNIKAVSKLCHAYNIPLFFDACRFAENAWFIKTKEKGYEAKTPKQISQEIFSLGDGCTMSAKKNGLSNIGGFLALNDDNVADRCRTELVISEGFVTYGGLAGRDLEAIAVGFQEILEDSYLEYQINFVKNFAEMLKDHGVSVLTPPSGHAVYIDAAAMLPNIPKDQFPAWSLGCALYLEGGVRGVEIGGVMFGGAPNNNQDGHCVGGSEPELLRLAIPRRVYTESHMRYVAEVLGYIAKRRHEIPGYKITWEAKALRHFTARLAPVSTEFSQNKILKNEKVKADNEESPNSHIPKRKTSILILD</sequence>
<evidence type="ECO:0000256" key="1">
    <source>
        <dbReference type="ARBA" id="ARBA00001933"/>
    </source>
</evidence>
<keyword evidence="6" id="KW-1185">Reference proteome</keyword>
<name>A0A6P8HPN8_ACTTE</name>
<dbReference type="InterPro" id="IPR015424">
    <property type="entry name" value="PyrdxlP-dep_Trfase"/>
</dbReference>
<proteinExistence type="inferred from homology"/>
<organism evidence="6 7">
    <name type="scientific">Actinia tenebrosa</name>
    <name type="common">Australian red waratah sea anemone</name>
    <dbReference type="NCBI Taxonomy" id="6105"/>
    <lineage>
        <taxon>Eukaryota</taxon>
        <taxon>Metazoa</taxon>
        <taxon>Cnidaria</taxon>
        <taxon>Anthozoa</taxon>
        <taxon>Hexacorallia</taxon>
        <taxon>Actiniaria</taxon>
        <taxon>Actiniidae</taxon>
        <taxon>Actinia</taxon>
    </lineage>
</organism>
<dbReference type="InterPro" id="IPR011166">
    <property type="entry name" value="Beta-eliminating_lyase"/>
</dbReference>
<dbReference type="PIRSF" id="PIRSF001386">
    <property type="entry name" value="Trpase"/>
    <property type="match status" value="1"/>
</dbReference>
<dbReference type="InterPro" id="IPR015422">
    <property type="entry name" value="PyrdxlP-dep_Trfase_small"/>
</dbReference>
<dbReference type="Gene3D" id="3.90.1150.10">
    <property type="entry name" value="Aspartate Aminotransferase, domain 1"/>
    <property type="match status" value="1"/>
</dbReference>
<evidence type="ECO:0000259" key="5">
    <source>
        <dbReference type="Pfam" id="PF01212"/>
    </source>
</evidence>
<dbReference type="InterPro" id="IPR001597">
    <property type="entry name" value="ArAA_b-elim_lyase/Thr_aldolase"/>
</dbReference>
<accession>A0A6P8HPN8</accession>
<dbReference type="InParanoid" id="A0A6P8HPN8"/>
<comment type="similarity">
    <text evidence="2">Belongs to the beta-eliminating lyase family.</text>
</comment>
<dbReference type="GeneID" id="116294162"/>
<dbReference type="Gene3D" id="3.40.640.10">
    <property type="entry name" value="Type I PLP-dependent aspartate aminotransferase-like (Major domain)"/>
    <property type="match status" value="1"/>
</dbReference>
<dbReference type="NCBIfam" id="NF009709">
    <property type="entry name" value="PRK13238.1"/>
    <property type="match status" value="1"/>
</dbReference>
<protein>
    <submittedName>
        <fullName evidence="7">Uncharacterized protein LOC116294162</fullName>
    </submittedName>
</protein>
<comment type="cofactor">
    <cofactor evidence="1">
        <name>pyridoxal 5'-phosphate</name>
        <dbReference type="ChEBI" id="CHEBI:597326"/>
    </cofactor>
</comment>
<dbReference type="PANTHER" id="PTHR32325:SF4">
    <property type="entry name" value="TRYPTOPHANASE"/>
    <property type="match status" value="1"/>
</dbReference>
<dbReference type="Proteomes" id="UP000515163">
    <property type="component" value="Unplaced"/>
</dbReference>
<dbReference type="GO" id="GO:0009072">
    <property type="term" value="P:aromatic amino acid metabolic process"/>
    <property type="evidence" value="ECO:0007669"/>
    <property type="project" value="InterPro"/>
</dbReference>
<dbReference type="SUPFAM" id="SSF53383">
    <property type="entry name" value="PLP-dependent transferases"/>
    <property type="match status" value="1"/>
</dbReference>
<feature type="domain" description="Aromatic amino acid beta-eliminating lyase/threonine aldolase" evidence="5">
    <location>
        <begin position="53"/>
        <end position="433"/>
    </location>
</feature>
<evidence type="ECO:0000256" key="4">
    <source>
        <dbReference type="ARBA" id="ARBA00023239"/>
    </source>
</evidence>
<reference evidence="7" key="1">
    <citation type="submission" date="2025-08" db="UniProtKB">
        <authorList>
            <consortium name="RefSeq"/>
        </authorList>
    </citation>
    <scope>IDENTIFICATION</scope>
    <source>
        <tissue evidence="7">Tentacle</tissue>
    </source>
</reference>
<dbReference type="AlphaFoldDB" id="A0A6P8HPN8"/>
<evidence type="ECO:0000256" key="2">
    <source>
        <dbReference type="ARBA" id="ARBA00009721"/>
    </source>
</evidence>
<keyword evidence="4" id="KW-0456">Lyase</keyword>
<gene>
    <name evidence="7" type="primary">LOC116294162</name>
</gene>
<keyword evidence="3" id="KW-0663">Pyridoxal phosphate</keyword>
<dbReference type="InterPro" id="IPR015421">
    <property type="entry name" value="PyrdxlP-dep_Trfase_major"/>
</dbReference>
<evidence type="ECO:0000313" key="6">
    <source>
        <dbReference type="Proteomes" id="UP000515163"/>
    </source>
</evidence>
<dbReference type="RefSeq" id="XP_031557566.1">
    <property type="nucleotide sequence ID" value="XM_031701706.1"/>
</dbReference>
<evidence type="ECO:0000256" key="3">
    <source>
        <dbReference type="ARBA" id="ARBA00022898"/>
    </source>
</evidence>
<evidence type="ECO:0000313" key="7">
    <source>
        <dbReference type="RefSeq" id="XP_031557566.1"/>
    </source>
</evidence>